<feature type="compositionally biased region" description="Basic residues" evidence="20">
    <location>
        <begin position="75"/>
        <end position="86"/>
    </location>
</feature>
<dbReference type="EC" id="3.2.2.-" evidence="19"/>
<feature type="compositionally biased region" description="Basic and acidic residues" evidence="20">
    <location>
        <begin position="1"/>
        <end position="11"/>
    </location>
</feature>
<dbReference type="AlphaFoldDB" id="A0A1L9TFF8"/>
<comment type="similarity">
    <text evidence="2 19">Belongs to the Nth/MutY family.</text>
</comment>
<dbReference type="CDD" id="cd18808">
    <property type="entry name" value="SF1_C_Upf1"/>
    <property type="match status" value="1"/>
</dbReference>
<keyword evidence="4" id="KW-0479">Metal-binding</keyword>
<dbReference type="Gene3D" id="2.40.30.270">
    <property type="match status" value="1"/>
</dbReference>
<feature type="domain" description="HhH-GPD" evidence="22">
    <location>
        <begin position="166"/>
        <end position="341"/>
    </location>
</feature>
<protein>
    <recommendedName>
        <fullName evidence="19">Endonuclease III homolog</fullName>
        <ecNumber evidence="19">3.2.2.-</ecNumber>
        <ecNumber evidence="19">4.2.99.18</ecNumber>
    </recommendedName>
    <alternativeName>
        <fullName evidence="19">Bifunctional DNA N-glycosylase/DNA-(apurinic or apyrimidinic site) lyase</fullName>
        <shortName evidence="19">DNA glycosylase/AP lyase</shortName>
    </alternativeName>
</protein>
<evidence type="ECO:0000256" key="15">
    <source>
        <dbReference type="ARBA" id="ARBA00023239"/>
    </source>
</evidence>
<dbReference type="InterPro" id="IPR004036">
    <property type="entry name" value="Endonuclease-III-like_CS2"/>
</dbReference>
<comment type="catalytic activity">
    <reaction evidence="18">
        <text>ATP + H2O = ADP + phosphate + H(+)</text>
        <dbReference type="Rhea" id="RHEA:13065"/>
        <dbReference type="ChEBI" id="CHEBI:15377"/>
        <dbReference type="ChEBI" id="CHEBI:15378"/>
        <dbReference type="ChEBI" id="CHEBI:30616"/>
        <dbReference type="ChEBI" id="CHEBI:43474"/>
        <dbReference type="ChEBI" id="CHEBI:456216"/>
        <dbReference type="EC" id="3.6.4.12"/>
    </reaction>
    <physiologicalReaction direction="left-to-right" evidence="18">
        <dbReference type="Rhea" id="RHEA:13066"/>
    </physiologicalReaction>
</comment>
<dbReference type="GO" id="GO:0006285">
    <property type="term" value="P:base-excision repair, AP site formation"/>
    <property type="evidence" value="ECO:0007669"/>
    <property type="project" value="UniProtKB-UniRule"/>
</dbReference>
<evidence type="ECO:0000313" key="25">
    <source>
        <dbReference type="Proteomes" id="UP000184356"/>
    </source>
</evidence>
<evidence type="ECO:0000256" key="18">
    <source>
        <dbReference type="ARBA" id="ARBA00048432"/>
    </source>
</evidence>
<keyword evidence="6 19" id="KW-0227">DNA damage</keyword>
<feature type="region of interest" description="Disordered" evidence="20">
    <location>
        <begin position="504"/>
        <end position="534"/>
    </location>
</feature>
<dbReference type="EC" id="4.2.99.18" evidence="19"/>
<evidence type="ECO:0000256" key="5">
    <source>
        <dbReference type="ARBA" id="ARBA00022741"/>
    </source>
</evidence>
<dbReference type="EMBL" id="KV878587">
    <property type="protein sequence ID" value="OJJ58142.1"/>
    <property type="molecule type" value="Genomic_DNA"/>
</dbReference>
<dbReference type="GO" id="GO:0016887">
    <property type="term" value="F:ATP hydrolysis activity"/>
    <property type="evidence" value="ECO:0007669"/>
    <property type="project" value="RHEA"/>
</dbReference>
<feature type="region of interest" description="Disordered" evidence="20">
    <location>
        <begin position="461"/>
        <end position="486"/>
    </location>
</feature>
<evidence type="ECO:0000256" key="16">
    <source>
        <dbReference type="ARBA" id="ARBA00023242"/>
    </source>
</evidence>
<evidence type="ECO:0000256" key="7">
    <source>
        <dbReference type="ARBA" id="ARBA00022801"/>
    </source>
</evidence>
<evidence type="ECO:0000256" key="9">
    <source>
        <dbReference type="ARBA" id="ARBA00022840"/>
    </source>
</evidence>
<dbReference type="VEuPathDB" id="FungiDB:ASPSYDRAFT_79349"/>
<dbReference type="GO" id="GO:0003677">
    <property type="term" value="F:DNA binding"/>
    <property type="evidence" value="ECO:0007669"/>
    <property type="project" value="UniProtKB-UniRule"/>
</dbReference>
<keyword evidence="12" id="KW-0411">Iron-sulfur</keyword>
<keyword evidence="8" id="KW-0347">Helicase</keyword>
<dbReference type="SUPFAM" id="SSF48150">
    <property type="entry name" value="DNA-glycosylase"/>
    <property type="match status" value="1"/>
</dbReference>
<dbReference type="InterPro" id="IPR003265">
    <property type="entry name" value="HhH-GPD_domain"/>
</dbReference>
<dbReference type="InterPro" id="IPR023170">
    <property type="entry name" value="HhH_base_excis_C"/>
</dbReference>
<dbReference type="Gene3D" id="3.40.50.300">
    <property type="entry name" value="P-loop containing nucleotide triphosphate hydrolases"/>
    <property type="match status" value="2"/>
</dbReference>
<evidence type="ECO:0000256" key="6">
    <source>
        <dbReference type="ARBA" id="ARBA00022763"/>
    </source>
</evidence>
<dbReference type="Pfam" id="PF13087">
    <property type="entry name" value="AAA_12"/>
    <property type="match status" value="1"/>
</dbReference>
<feature type="domain" description="AAA+ ATPase" evidence="21">
    <location>
        <begin position="645"/>
        <end position="1001"/>
    </location>
</feature>
<evidence type="ECO:0000256" key="17">
    <source>
        <dbReference type="ARBA" id="ARBA00023295"/>
    </source>
</evidence>
<sequence length="1084" mass="118826">MRTSRASKETAKVLQALSPPARRQTRSTSRSGLLGGFAYNGELNGANSVKKEDDSSSLSSVDTVDIEDILEPPTKRRKTKANTAKRVKSESAPSKARRAPARKIKSEDGSIAVEPPSNWESIYSTVKKMREENPTAPVDTMGCAELYWRASSPRDRRFQTLIALMLSSQTKDTVTAVAMQRLHTELGENDDPAIKQETGDGSDSASQLLQDSTLNLDNILAVSPERLNSLIGAVGFHNNKTKYIKKTAEIIRDQYDSDIPSTPAELMKLPGVGPKMAYLCMSAAWGKHEGIGVDVHVHRITNLWGWHKTKTPEETRVSLESWLPKDKWHEINKLLVGLGQTVCLPVGRRCGDCDLAGTKLCKSEIKGMAPKNGSRATQSQPLMAPQTPISVPLFAETQQQLLLKEHEAEVSSSKLASTASASPSTRRTLQATGYALTGVILSQYRTGLGGRLVGEFAADAAVSSGSGKGKDGGEDDRLGANGKPKLGAHGIRVGDIVRVNEVGGAGKKVGGGKEKGKDGASGKGGRPKGPEGVVTRVGESSVWVAFGQRGGGGRSKEEDEEVIEELWGKKLWFIKLANDVTYRRMNQTMEKMGKMTEADYTQFLRVAFGHTTPLQPNYEASGEVEFVDPTLNDSQKEAIRFALASSDIALIHGPPGTGKTHTLIELITQMVKRNLRVLVCGPSNISVDNIVERLAPNKIPVVRIGHPARLLPSVLEHSLEVLTQTSEAAAIVRDVRKEIDEKQASIRKTRFGREKRAIYQDLKELRREFRDRESKCVDNLVRESSVVLATLHGAGGHQLKNKKFDVVIIDEASQALEAQCWISLLSAPKVVLAGDHLQLPPTVKSTIQKSKEDGHNGEKGTAESFSLETTLFDRLLSMHGPGIKRMLTTQYRMHENIMRFPSDELYEAKLIADESVKSRLLKDLPYEVQETDDTKEPVVFWDTQGGDFPEKVEDEDAAKKEALLGESKSNEMEALVVARHVDNLVQAGVRPEDIAVITPYNGQLAALSQMLREKYPGLELGSVDGFQGREKEAVVVSLVRSNSENEVGFLGEKRRLNGSGFLKRWMAHLEEHTDLRYPDAGELL</sequence>
<dbReference type="SMART" id="SM00478">
    <property type="entry name" value="ENDO3c"/>
    <property type="match status" value="1"/>
</dbReference>
<evidence type="ECO:0000256" key="12">
    <source>
        <dbReference type="ARBA" id="ARBA00023014"/>
    </source>
</evidence>
<evidence type="ECO:0000256" key="19">
    <source>
        <dbReference type="HAMAP-Rule" id="MF_03183"/>
    </source>
</evidence>
<reference evidence="25" key="1">
    <citation type="journal article" date="2017" name="Genome Biol.">
        <title>Comparative genomics reveals high biological diversity and specific adaptations in the industrially and medically important fungal genus Aspergillus.</title>
        <authorList>
            <person name="de Vries R.P."/>
            <person name="Riley R."/>
            <person name="Wiebenga A."/>
            <person name="Aguilar-Osorio G."/>
            <person name="Amillis S."/>
            <person name="Uchima C.A."/>
            <person name="Anderluh G."/>
            <person name="Asadollahi M."/>
            <person name="Askin M."/>
            <person name="Barry K."/>
            <person name="Battaglia E."/>
            <person name="Bayram O."/>
            <person name="Benocci T."/>
            <person name="Braus-Stromeyer S.A."/>
            <person name="Caldana C."/>
            <person name="Canovas D."/>
            <person name="Cerqueira G.C."/>
            <person name="Chen F."/>
            <person name="Chen W."/>
            <person name="Choi C."/>
            <person name="Clum A."/>
            <person name="Dos Santos R.A."/>
            <person name="Damasio A.R."/>
            <person name="Diallinas G."/>
            <person name="Emri T."/>
            <person name="Fekete E."/>
            <person name="Flipphi M."/>
            <person name="Freyberg S."/>
            <person name="Gallo A."/>
            <person name="Gournas C."/>
            <person name="Habgood R."/>
            <person name="Hainaut M."/>
            <person name="Harispe M.L."/>
            <person name="Henrissat B."/>
            <person name="Hilden K.S."/>
            <person name="Hope R."/>
            <person name="Hossain A."/>
            <person name="Karabika E."/>
            <person name="Karaffa L."/>
            <person name="Karanyi Z."/>
            <person name="Krasevec N."/>
            <person name="Kuo A."/>
            <person name="Kusch H."/>
            <person name="LaButti K."/>
            <person name="Lagendijk E.L."/>
            <person name="Lapidus A."/>
            <person name="Levasseur A."/>
            <person name="Lindquist E."/>
            <person name="Lipzen A."/>
            <person name="Logrieco A.F."/>
            <person name="MacCabe A."/>
            <person name="Maekelae M.R."/>
            <person name="Malavazi I."/>
            <person name="Melin P."/>
            <person name="Meyer V."/>
            <person name="Mielnichuk N."/>
            <person name="Miskei M."/>
            <person name="Molnar A.P."/>
            <person name="Mule G."/>
            <person name="Ngan C.Y."/>
            <person name="Orejas M."/>
            <person name="Orosz E."/>
            <person name="Ouedraogo J.P."/>
            <person name="Overkamp K.M."/>
            <person name="Park H.-S."/>
            <person name="Perrone G."/>
            <person name="Piumi F."/>
            <person name="Punt P.J."/>
            <person name="Ram A.F."/>
            <person name="Ramon A."/>
            <person name="Rauscher S."/>
            <person name="Record E."/>
            <person name="Riano-Pachon D.M."/>
            <person name="Robert V."/>
            <person name="Roehrig J."/>
            <person name="Ruller R."/>
            <person name="Salamov A."/>
            <person name="Salih N.S."/>
            <person name="Samson R.A."/>
            <person name="Sandor E."/>
            <person name="Sanguinetti M."/>
            <person name="Schuetze T."/>
            <person name="Sepcic K."/>
            <person name="Shelest E."/>
            <person name="Sherlock G."/>
            <person name="Sophianopoulou V."/>
            <person name="Squina F.M."/>
            <person name="Sun H."/>
            <person name="Susca A."/>
            <person name="Todd R.B."/>
            <person name="Tsang A."/>
            <person name="Unkles S.E."/>
            <person name="van de Wiele N."/>
            <person name="van Rossen-Uffink D."/>
            <person name="Oliveira J.V."/>
            <person name="Vesth T.C."/>
            <person name="Visser J."/>
            <person name="Yu J.-H."/>
            <person name="Zhou M."/>
            <person name="Andersen M.R."/>
            <person name="Archer D.B."/>
            <person name="Baker S.E."/>
            <person name="Benoit I."/>
            <person name="Brakhage A.A."/>
            <person name="Braus G.H."/>
            <person name="Fischer R."/>
            <person name="Frisvad J.C."/>
            <person name="Goldman G.H."/>
            <person name="Houbraken J."/>
            <person name="Oakley B."/>
            <person name="Pocsi I."/>
            <person name="Scazzocchio C."/>
            <person name="Seiboth B."/>
            <person name="vanKuyk P.A."/>
            <person name="Wortman J."/>
            <person name="Dyer P.S."/>
            <person name="Grigoriev I.V."/>
        </authorList>
    </citation>
    <scope>NUCLEOTIDE SEQUENCE [LARGE SCALE GENOMIC DNA]</scope>
    <source>
        <strain evidence="25">CBS 593.65</strain>
    </source>
</reference>
<keyword evidence="25" id="KW-1185">Reference proteome</keyword>
<feature type="compositionally biased region" description="Basic and acidic residues" evidence="20">
    <location>
        <begin position="511"/>
        <end position="520"/>
    </location>
</feature>
<dbReference type="SMART" id="SM00487">
    <property type="entry name" value="DEXDc"/>
    <property type="match status" value="1"/>
</dbReference>
<keyword evidence="9" id="KW-0067">ATP-binding</keyword>
<dbReference type="InterPro" id="IPR041679">
    <property type="entry name" value="DNA2/NAM7-like_C"/>
</dbReference>
<evidence type="ECO:0000259" key="21">
    <source>
        <dbReference type="SMART" id="SM00382"/>
    </source>
</evidence>
<dbReference type="InterPro" id="IPR014001">
    <property type="entry name" value="Helicase_ATP-bd"/>
</dbReference>
<dbReference type="PROSITE" id="PS01155">
    <property type="entry name" value="ENDONUCLEASE_III_2"/>
    <property type="match status" value="1"/>
</dbReference>
<keyword evidence="13 19" id="KW-0496">Mitochondrion</keyword>
<feature type="compositionally biased region" description="Basic and acidic residues" evidence="20">
    <location>
        <begin position="468"/>
        <end position="478"/>
    </location>
</feature>
<gene>
    <name evidence="19" type="primary">NTH1</name>
    <name evidence="24" type="ORF">ASPSYDRAFT_79349</name>
</gene>
<comment type="similarity">
    <text evidence="1">Belongs to the DNA2/NAM7 helicase family.</text>
</comment>
<dbReference type="SMART" id="SM00382">
    <property type="entry name" value="AAA"/>
    <property type="match status" value="1"/>
</dbReference>
<dbReference type="STRING" id="1036612.A0A1L9TFF8"/>
<feature type="region of interest" description="Disordered" evidence="20">
    <location>
        <begin position="184"/>
        <end position="206"/>
    </location>
</feature>
<evidence type="ECO:0000256" key="8">
    <source>
        <dbReference type="ARBA" id="ARBA00022806"/>
    </source>
</evidence>
<evidence type="ECO:0000256" key="20">
    <source>
        <dbReference type="SAM" id="MobiDB-lite"/>
    </source>
</evidence>
<dbReference type="InterPro" id="IPR030841">
    <property type="entry name" value="NTH1"/>
</dbReference>
<feature type="compositionally biased region" description="Basic and acidic residues" evidence="20">
    <location>
        <begin position="184"/>
        <end position="198"/>
    </location>
</feature>
<dbReference type="InterPro" id="IPR011257">
    <property type="entry name" value="DNA_glycosylase"/>
</dbReference>
<evidence type="ECO:0000256" key="1">
    <source>
        <dbReference type="ARBA" id="ARBA00007913"/>
    </source>
</evidence>
<dbReference type="InterPro" id="IPR003593">
    <property type="entry name" value="AAA+_ATPase"/>
</dbReference>
<accession>A0A1L9TFF8</accession>
<name>A0A1L9TFF8_9EURO</name>
<evidence type="ECO:0000256" key="10">
    <source>
        <dbReference type="ARBA" id="ARBA00022946"/>
    </source>
</evidence>
<keyword evidence="10" id="KW-0809">Transit peptide</keyword>
<dbReference type="FunFam" id="1.10.1670.10:FF:000027">
    <property type="entry name" value="Endonuclease III homolog"/>
    <property type="match status" value="1"/>
</dbReference>
<dbReference type="Pfam" id="PF00730">
    <property type="entry name" value="HhH-GPD"/>
    <property type="match status" value="1"/>
</dbReference>
<dbReference type="CDD" id="cd18044">
    <property type="entry name" value="DEXXQc_SMUBP2"/>
    <property type="match status" value="1"/>
</dbReference>
<dbReference type="InterPro" id="IPR047187">
    <property type="entry name" value="SF1_C_Upf1"/>
</dbReference>
<evidence type="ECO:0000259" key="22">
    <source>
        <dbReference type="SMART" id="SM00478"/>
    </source>
</evidence>
<dbReference type="Pfam" id="PF00633">
    <property type="entry name" value="HHH"/>
    <property type="match status" value="1"/>
</dbReference>
<dbReference type="PANTHER" id="PTHR43788:SF8">
    <property type="entry name" value="DNA-BINDING PROTEIN SMUBP-2"/>
    <property type="match status" value="1"/>
</dbReference>
<evidence type="ECO:0000256" key="3">
    <source>
        <dbReference type="ARBA" id="ARBA00022485"/>
    </source>
</evidence>
<comment type="subcellular location">
    <subcellularLocation>
        <location evidence="19">Nucleus</location>
    </subcellularLocation>
    <subcellularLocation>
        <location evidence="19">Mitochondrion</location>
    </subcellularLocation>
</comment>
<dbReference type="SUPFAM" id="SSF52540">
    <property type="entry name" value="P-loop containing nucleoside triphosphate hydrolases"/>
    <property type="match status" value="1"/>
</dbReference>
<evidence type="ECO:0000256" key="11">
    <source>
        <dbReference type="ARBA" id="ARBA00023004"/>
    </source>
</evidence>
<keyword evidence="17 19" id="KW-0326">Glycosidase</keyword>
<proteinExistence type="inferred from homology"/>
<dbReference type="GO" id="GO:0000703">
    <property type="term" value="F:oxidized pyrimidine nucleobase lesion DNA N-glycosylase activity"/>
    <property type="evidence" value="ECO:0007669"/>
    <property type="project" value="UniProtKB-UniRule"/>
</dbReference>
<evidence type="ECO:0000259" key="23">
    <source>
        <dbReference type="SMART" id="SM00487"/>
    </source>
</evidence>
<dbReference type="CDD" id="cd00056">
    <property type="entry name" value="ENDO3c"/>
    <property type="match status" value="1"/>
</dbReference>
<dbReference type="Gene3D" id="1.10.1670.10">
    <property type="entry name" value="Helix-hairpin-Helix base-excision DNA repair enzymes (C-terminal)"/>
    <property type="match status" value="1"/>
</dbReference>
<dbReference type="FunFam" id="1.10.340.30:FF:000014">
    <property type="entry name" value="Endonuclease III homolog"/>
    <property type="match status" value="1"/>
</dbReference>
<keyword evidence="3" id="KW-0004">4Fe-4S</keyword>
<dbReference type="PANTHER" id="PTHR43788">
    <property type="entry name" value="DNA2/NAM7 HELICASE FAMILY MEMBER"/>
    <property type="match status" value="1"/>
</dbReference>
<dbReference type="OrthoDB" id="6513042at2759"/>
<evidence type="ECO:0000256" key="14">
    <source>
        <dbReference type="ARBA" id="ARBA00023204"/>
    </source>
</evidence>
<dbReference type="GO" id="GO:0043139">
    <property type="term" value="F:5'-3' DNA helicase activity"/>
    <property type="evidence" value="ECO:0007669"/>
    <property type="project" value="TreeGrafter"/>
</dbReference>
<organism evidence="24 25">
    <name type="scientific">Aspergillus sydowii CBS 593.65</name>
    <dbReference type="NCBI Taxonomy" id="1036612"/>
    <lineage>
        <taxon>Eukaryota</taxon>
        <taxon>Fungi</taxon>
        <taxon>Dikarya</taxon>
        <taxon>Ascomycota</taxon>
        <taxon>Pezizomycotina</taxon>
        <taxon>Eurotiomycetes</taxon>
        <taxon>Eurotiomycetidae</taxon>
        <taxon>Eurotiales</taxon>
        <taxon>Aspergillaceae</taxon>
        <taxon>Aspergillus</taxon>
        <taxon>Aspergillus subgen. Nidulantes</taxon>
    </lineage>
</organism>
<evidence type="ECO:0000256" key="2">
    <source>
        <dbReference type="ARBA" id="ARBA00008343"/>
    </source>
</evidence>
<dbReference type="InterPro" id="IPR000445">
    <property type="entry name" value="HhH_motif"/>
</dbReference>
<feature type="domain" description="Helicase ATP-binding" evidence="23">
    <location>
        <begin position="627"/>
        <end position="868"/>
    </location>
</feature>
<dbReference type="FunFam" id="2.40.30.270:FF:000006">
    <property type="entry name" value="Similar to DNA helicase"/>
    <property type="match status" value="1"/>
</dbReference>
<dbReference type="InterPro" id="IPR050534">
    <property type="entry name" value="Coronavir_polyprotein_1ab"/>
</dbReference>
<dbReference type="SMR" id="A0A1L9TFF8"/>
<dbReference type="GO" id="GO:0051539">
    <property type="term" value="F:4 iron, 4 sulfur cluster binding"/>
    <property type="evidence" value="ECO:0007669"/>
    <property type="project" value="UniProtKB-KW"/>
</dbReference>
<dbReference type="InterPro" id="IPR027417">
    <property type="entry name" value="P-loop_NTPase"/>
</dbReference>
<comment type="caution">
    <text evidence="19">Lacks conserved residue(s) required for the propagation of feature annotation.</text>
</comment>
<dbReference type="GO" id="GO:0140078">
    <property type="term" value="F:class I DNA-(apurinic or apyrimidinic site) endonuclease activity"/>
    <property type="evidence" value="ECO:0007669"/>
    <property type="project" value="UniProtKB-EC"/>
</dbReference>
<keyword evidence="11" id="KW-0408">Iron</keyword>
<keyword evidence="7 19" id="KW-0378">Hydrolase</keyword>
<dbReference type="InterPro" id="IPR041677">
    <property type="entry name" value="DNA2/NAM7_AAA_11"/>
</dbReference>
<evidence type="ECO:0000313" key="24">
    <source>
        <dbReference type="EMBL" id="OJJ58142.1"/>
    </source>
</evidence>
<comment type="catalytic activity">
    <reaction evidence="19">
        <text>2'-deoxyribonucleotide-(2'-deoxyribose 5'-phosphate)-2'-deoxyribonucleotide-DNA = a 3'-end 2'-deoxyribonucleotide-(2,3-dehydro-2,3-deoxyribose 5'-phosphate)-DNA + a 5'-end 5'-phospho-2'-deoxyribonucleoside-DNA + H(+)</text>
        <dbReference type="Rhea" id="RHEA:66592"/>
        <dbReference type="Rhea" id="RHEA-COMP:13180"/>
        <dbReference type="Rhea" id="RHEA-COMP:16897"/>
        <dbReference type="Rhea" id="RHEA-COMP:17067"/>
        <dbReference type="ChEBI" id="CHEBI:15378"/>
        <dbReference type="ChEBI" id="CHEBI:136412"/>
        <dbReference type="ChEBI" id="CHEBI:157695"/>
        <dbReference type="ChEBI" id="CHEBI:167181"/>
        <dbReference type="EC" id="4.2.99.18"/>
    </reaction>
</comment>
<dbReference type="Pfam" id="PF13086">
    <property type="entry name" value="AAA_11"/>
    <property type="match status" value="1"/>
</dbReference>
<keyword evidence="16 19" id="KW-0539">Nucleus</keyword>
<dbReference type="Proteomes" id="UP000184356">
    <property type="component" value="Unassembled WGS sequence"/>
</dbReference>
<keyword evidence="14 19" id="KW-0234">DNA repair</keyword>
<feature type="region of interest" description="Disordered" evidence="20">
    <location>
        <begin position="1"/>
        <end position="113"/>
    </location>
</feature>
<dbReference type="GO" id="GO:0005524">
    <property type="term" value="F:ATP binding"/>
    <property type="evidence" value="ECO:0007669"/>
    <property type="project" value="UniProtKB-KW"/>
</dbReference>
<evidence type="ECO:0000256" key="4">
    <source>
        <dbReference type="ARBA" id="ARBA00022723"/>
    </source>
</evidence>
<dbReference type="GO" id="GO:0046872">
    <property type="term" value="F:metal ion binding"/>
    <property type="evidence" value="ECO:0007669"/>
    <property type="project" value="UniProtKB-KW"/>
</dbReference>
<keyword evidence="15 19" id="KW-0456">Lyase</keyword>
<evidence type="ECO:0000256" key="13">
    <source>
        <dbReference type="ARBA" id="ARBA00023128"/>
    </source>
</evidence>
<keyword evidence="5" id="KW-0547">Nucleotide-binding</keyword>
<dbReference type="HAMAP" id="MF_03183">
    <property type="entry name" value="Endonuclease_III_Nth"/>
    <property type="match status" value="1"/>
</dbReference>
<dbReference type="GO" id="GO:0005739">
    <property type="term" value="C:mitochondrion"/>
    <property type="evidence" value="ECO:0007669"/>
    <property type="project" value="UniProtKB-SubCell"/>
</dbReference>
<dbReference type="Gene3D" id="1.10.340.30">
    <property type="entry name" value="Hypothetical protein, domain 2"/>
    <property type="match status" value="1"/>
</dbReference>
<comment type="function">
    <text evidence="19">Bifunctional DNA N-glycosylase with associated apurinic/apyrimidinic (AP) lyase function that catalyzes the first step in base excision repair (BER), the primary repair pathway for the repair of oxidative DNA damage. The DNA N-glycosylase activity releases the damaged DNA base from DNA by cleaving the N-glycosidic bond, leaving an AP site. The AP lyase activity cleaves the phosphodiester bond 3' to the AP site by a beta-elimination. Primarily recognizes and repairs oxidative base damage of pyrimidines.</text>
</comment>
<dbReference type="GO" id="GO:0005634">
    <property type="term" value="C:nucleus"/>
    <property type="evidence" value="ECO:0007669"/>
    <property type="project" value="UniProtKB-SubCell"/>
</dbReference>